<dbReference type="GO" id="GO:0006032">
    <property type="term" value="P:chitin catabolic process"/>
    <property type="evidence" value="ECO:0007669"/>
    <property type="project" value="UniProtKB-KW"/>
</dbReference>
<keyword evidence="2" id="KW-0119">Carbohydrate metabolism</keyword>
<evidence type="ECO:0000256" key="1">
    <source>
        <dbReference type="ARBA" id="ARBA00001941"/>
    </source>
</evidence>
<evidence type="ECO:0000259" key="6">
    <source>
        <dbReference type="PROSITE" id="PS51677"/>
    </source>
</evidence>
<dbReference type="GO" id="GO:0004099">
    <property type="term" value="F:chitin deacetylase activity"/>
    <property type="evidence" value="ECO:0007669"/>
    <property type="project" value="UniProtKB-EC"/>
</dbReference>
<dbReference type="AlphaFoldDB" id="A0A8H4LSU5"/>
<keyword evidence="8" id="KW-1185">Reference proteome</keyword>
<dbReference type="Pfam" id="PF01522">
    <property type="entry name" value="Polysacc_deac_1"/>
    <property type="match status" value="1"/>
</dbReference>
<dbReference type="Proteomes" id="UP000557566">
    <property type="component" value="Unassembled WGS sequence"/>
</dbReference>
<protein>
    <recommendedName>
        <fullName evidence="4">chitin deacetylase</fullName>
        <ecNumber evidence="4">3.5.1.41</ecNumber>
    </recommendedName>
</protein>
<evidence type="ECO:0000256" key="2">
    <source>
        <dbReference type="ARBA" id="ARBA00023024"/>
    </source>
</evidence>
<dbReference type="EMBL" id="JAAVMX010000008">
    <property type="protein sequence ID" value="KAF4504960.1"/>
    <property type="molecule type" value="Genomic_DNA"/>
</dbReference>
<dbReference type="Gene3D" id="3.20.20.370">
    <property type="entry name" value="Glycoside hydrolase/deacetylase"/>
    <property type="match status" value="1"/>
</dbReference>
<dbReference type="InterPro" id="IPR002509">
    <property type="entry name" value="NODB_dom"/>
</dbReference>
<dbReference type="CDD" id="cd10958">
    <property type="entry name" value="CE4_NodB_like_2"/>
    <property type="match status" value="1"/>
</dbReference>
<feature type="domain" description="NodB homology" evidence="6">
    <location>
        <begin position="76"/>
        <end position="257"/>
    </location>
</feature>
<dbReference type="PANTHER" id="PTHR10587:SF137">
    <property type="entry name" value="4-DEOXY-4-FORMAMIDO-L-ARABINOSE-PHOSPHOUNDECAPRENOL DEFORMYLASE ARND-RELATED"/>
    <property type="match status" value="1"/>
</dbReference>
<evidence type="ECO:0000313" key="7">
    <source>
        <dbReference type="EMBL" id="KAF4504960.1"/>
    </source>
</evidence>
<evidence type="ECO:0000256" key="3">
    <source>
        <dbReference type="ARBA" id="ARBA00023285"/>
    </source>
</evidence>
<comment type="caution">
    <text evidence="7">The sequence shown here is derived from an EMBL/GenBank/DDBJ whole genome shotgun (WGS) entry which is preliminary data.</text>
</comment>
<reference evidence="7 8" key="1">
    <citation type="journal article" date="2020" name="Genome Biol. Evol.">
        <title>A new high-quality draft genome assembly of the Chinese cordyceps Ophiocordyceps sinensis.</title>
        <authorList>
            <person name="Shu R."/>
            <person name="Zhang J."/>
            <person name="Meng Q."/>
            <person name="Zhang H."/>
            <person name="Zhou G."/>
            <person name="Li M."/>
            <person name="Wu P."/>
            <person name="Zhao Y."/>
            <person name="Chen C."/>
            <person name="Qin Q."/>
        </authorList>
    </citation>
    <scope>NUCLEOTIDE SEQUENCE [LARGE SCALE GENOMIC DNA]</scope>
    <source>
        <strain evidence="7 8">IOZ07</strain>
    </source>
</reference>
<evidence type="ECO:0000256" key="5">
    <source>
        <dbReference type="ARBA" id="ARBA00048494"/>
    </source>
</evidence>
<dbReference type="SUPFAM" id="SSF88713">
    <property type="entry name" value="Glycoside hydrolase/deacetylase"/>
    <property type="match status" value="1"/>
</dbReference>
<dbReference type="InterPro" id="IPR050248">
    <property type="entry name" value="Polysacc_deacetylase_ArnD"/>
</dbReference>
<proteinExistence type="predicted"/>
<comment type="catalytic activity">
    <reaction evidence="5">
        <text>[(1-&gt;4)-N-acetyl-beta-D-glucosaminyl](n) + n H2O = chitosan + n acetate</text>
        <dbReference type="Rhea" id="RHEA:10464"/>
        <dbReference type="Rhea" id="RHEA-COMP:9593"/>
        <dbReference type="Rhea" id="RHEA-COMP:9597"/>
        <dbReference type="ChEBI" id="CHEBI:15377"/>
        <dbReference type="ChEBI" id="CHEBI:17029"/>
        <dbReference type="ChEBI" id="CHEBI:30089"/>
        <dbReference type="ChEBI" id="CHEBI:57704"/>
        <dbReference type="EC" id="3.5.1.41"/>
    </reaction>
    <physiologicalReaction direction="left-to-right" evidence="5">
        <dbReference type="Rhea" id="RHEA:10465"/>
    </physiologicalReaction>
</comment>
<dbReference type="EC" id="3.5.1.41" evidence="4"/>
<gene>
    <name evidence="7" type="ORF">G6O67_006965</name>
</gene>
<keyword evidence="3" id="KW-0170">Cobalt</keyword>
<dbReference type="InterPro" id="IPR011330">
    <property type="entry name" value="Glyco_hydro/deAcase_b/a-brl"/>
</dbReference>
<name>A0A8H4LSU5_9HYPO</name>
<keyword evidence="2" id="KW-0624">Polysaccharide degradation</keyword>
<dbReference type="OrthoDB" id="407355at2759"/>
<dbReference type="PANTHER" id="PTHR10587">
    <property type="entry name" value="GLYCOSYL TRANSFERASE-RELATED"/>
    <property type="match status" value="1"/>
</dbReference>
<evidence type="ECO:0000313" key="8">
    <source>
        <dbReference type="Proteomes" id="UP000557566"/>
    </source>
</evidence>
<keyword evidence="2" id="KW-0146">Chitin degradation</keyword>
<evidence type="ECO:0000256" key="4">
    <source>
        <dbReference type="ARBA" id="ARBA00024056"/>
    </source>
</evidence>
<sequence length="273" mass="30654">MMPRLALLFRLPTRLHRRVRRNRMATLAALAALALVVVLPVYSAYCVYKPPRFVMEHLRARYPDVLFEEPGAGPDKVVALSLDDAPSRYTADIMAALRESEARATFFVIGAQVRGREAALRSLVRAGHELANHAMHDEPSRALTDEQLERDLGQVKAMLVAAYEAEGAVLPNNYFRPGSGFFTRRMRDLLGSRGFRIVLGSVYPHDAQIPYPSVNARHILSMARPGAIIICHDRRPWTAPMLRIVLPELRRRGYRMVTITDLVRATEPPLAAP</sequence>
<comment type="cofactor">
    <cofactor evidence="1">
        <name>Co(2+)</name>
        <dbReference type="ChEBI" id="CHEBI:48828"/>
    </cofactor>
</comment>
<organism evidence="7 8">
    <name type="scientific">Ophiocordyceps sinensis</name>
    <dbReference type="NCBI Taxonomy" id="72228"/>
    <lineage>
        <taxon>Eukaryota</taxon>
        <taxon>Fungi</taxon>
        <taxon>Dikarya</taxon>
        <taxon>Ascomycota</taxon>
        <taxon>Pezizomycotina</taxon>
        <taxon>Sordariomycetes</taxon>
        <taxon>Hypocreomycetidae</taxon>
        <taxon>Hypocreales</taxon>
        <taxon>Ophiocordycipitaceae</taxon>
        <taxon>Ophiocordyceps</taxon>
    </lineage>
</organism>
<dbReference type="GO" id="GO:0005975">
    <property type="term" value="P:carbohydrate metabolic process"/>
    <property type="evidence" value="ECO:0007669"/>
    <property type="project" value="InterPro"/>
</dbReference>
<dbReference type="GO" id="GO:0009272">
    <property type="term" value="P:fungal-type cell wall biogenesis"/>
    <property type="evidence" value="ECO:0007669"/>
    <property type="project" value="UniProtKB-ARBA"/>
</dbReference>
<accession>A0A8H4LSU5</accession>
<dbReference type="PROSITE" id="PS51677">
    <property type="entry name" value="NODB"/>
    <property type="match status" value="1"/>
</dbReference>